<proteinExistence type="predicted"/>
<keyword evidence="2" id="KW-0812">Transmembrane</keyword>
<dbReference type="InterPro" id="IPR014756">
    <property type="entry name" value="Ig_E-set"/>
</dbReference>
<keyword evidence="2" id="KW-0472">Membrane</keyword>
<reference evidence="5 6" key="1">
    <citation type="submission" date="2025-04" db="UniProtKB">
        <authorList>
            <consortium name="RefSeq"/>
        </authorList>
    </citation>
    <scope>IDENTIFICATION</scope>
    <source>
        <tissue evidence="5 6">Gonads</tissue>
    </source>
</reference>
<dbReference type="AlphaFoldDB" id="A0A1S3IFU1"/>
<dbReference type="InterPro" id="IPR003172">
    <property type="entry name" value="ML_dom"/>
</dbReference>
<dbReference type="OrthoDB" id="5970827at2759"/>
<accession>A0A1S3IFU1</accession>
<dbReference type="RefSeq" id="XP_013383718.1">
    <property type="nucleotide sequence ID" value="XM_013528264.1"/>
</dbReference>
<gene>
    <name evidence="6" type="primary">LOC106163625</name>
    <name evidence="5" type="synonym">LOC106154037</name>
</gene>
<dbReference type="Proteomes" id="UP000085678">
    <property type="component" value="Unplaced"/>
</dbReference>
<feature type="transmembrane region" description="Helical" evidence="2">
    <location>
        <begin position="7"/>
        <end position="27"/>
    </location>
</feature>
<dbReference type="GeneID" id="106154037"/>
<sequence>MAVTRRTVIATLICCAAVLGVYFLYFYHGSPEDIMSRNRKQHNKAAVSQGKFLHRAALKSEHPQVEDGGDDEDEGEEEDEDDPAVSSYKLWEQWVEENGYLSIGDIYDKCDDSKDRVTLGKVILLPDHEKGGVTSVSFLNHTIENDIDEGSEVKIEVSYNGKELYKNHWELCTIDEDEEEDRIVFCPIKKGPRTWKKEMKIPNYLPKGRYTAKAWLVDIDEKILVCGFADFTL</sequence>
<evidence type="ECO:0000313" key="6">
    <source>
        <dbReference type="RefSeq" id="XP_013396731.1"/>
    </source>
</evidence>
<dbReference type="Pfam" id="PF02221">
    <property type="entry name" value="E1_DerP2_DerF2"/>
    <property type="match status" value="1"/>
</dbReference>
<dbReference type="Gene3D" id="2.60.40.770">
    <property type="match status" value="1"/>
</dbReference>
<dbReference type="RefSeq" id="XP_013396731.1">
    <property type="nucleotide sequence ID" value="XM_013541277.1"/>
</dbReference>
<name>A0A1S3IFU1_LINAN</name>
<protein>
    <submittedName>
        <fullName evidence="5 6">Phosphatidylglycerol/phosphatidylinositol transfer protein</fullName>
    </submittedName>
</protein>
<feature type="domain" description="MD-2-related lipid-recognition" evidence="3">
    <location>
        <begin position="107"/>
        <end position="231"/>
    </location>
</feature>
<dbReference type="KEGG" id="lak:106154037"/>
<evidence type="ECO:0000256" key="1">
    <source>
        <dbReference type="SAM" id="MobiDB-lite"/>
    </source>
</evidence>
<feature type="compositionally biased region" description="Acidic residues" evidence="1">
    <location>
        <begin position="67"/>
        <end position="83"/>
    </location>
</feature>
<dbReference type="SMART" id="SM00737">
    <property type="entry name" value="ML"/>
    <property type="match status" value="1"/>
</dbReference>
<keyword evidence="4" id="KW-1185">Reference proteome</keyword>
<dbReference type="SUPFAM" id="SSF81296">
    <property type="entry name" value="E set domains"/>
    <property type="match status" value="1"/>
</dbReference>
<organism evidence="4 6">
    <name type="scientific">Lingula anatina</name>
    <name type="common">Brachiopod</name>
    <name type="synonym">Lingula unguis</name>
    <dbReference type="NCBI Taxonomy" id="7574"/>
    <lineage>
        <taxon>Eukaryota</taxon>
        <taxon>Metazoa</taxon>
        <taxon>Spiralia</taxon>
        <taxon>Lophotrochozoa</taxon>
        <taxon>Brachiopoda</taxon>
        <taxon>Linguliformea</taxon>
        <taxon>Lingulata</taxon>
        <taxon>Lingulida</taxon>
        <taxon>Linguloidea</taxon>
        <taxon>Lingulidae</taxon>
        <taxon>Lingula</taxon>
    </lineage>
</organism>
<feature type="region of interest" description="Disordered" evidence="1">
    <location>
        <begin position="59"/>
        <end position="85"/>
    </location>
</feature>
<evidence type="ECO:0000256" key="2">
    <source>
        <dbReference type="SAM" id="Phobius"/>
    </source>
</evidence>
<dbReference type="KEGG" id="lak:106163625"/>
<evidence type="ECO:0000313" key="5">
    <source>
        <dbReference type="RefSeq" id="XP_013383718.1"/>
    </source>
</evidence>
<evidence type="ECO:0000259" key="3">
    <source>
        <dbReference type="SMART" id="SM00737"/>
    </source>
</evidence>
<evidence type="ECO:0000313" key="4">
    <source>
        <dbReference type="Proteomes" id="UP000085678"/>
    </source>
</evidence>
<keyword evidence="2" id="KW-1133">Transmembrane helix</keyword>
<dbReference type="GeneID" id="106163625"/>